<name>A0A2A6BH99_PRIPA</name>
<dbReference type="EnsemblMetazoa" id="PPA33476.1">
    <property type="protein sequence ID" value="PPA33476.1"/>
    <property type="gene ID" value="WBGene00206336"/>
</dbReference>
<reference evidence="2" key="1">
    <citation type="journal article" date="2008" name="Nat. Genet.">
        <title>The Pristionchus pacificus genome provides a unique perspective on nematode lifestyle and parasitism.</title>
        <authorList>
            <person name="Dieterich C."/>
            <person name="Clifton S.W."/>
            <person name="Schuster L.N."/>
            <person name="Chinwalla A."/>
            <person name="Delehaunty K."/>
            <person name="Dinkelacker I."/>
            <person name="Fulton L."/>
            <person name="Fulton R."/>
            <person name="Godfrey J."/>
            <person name="Minx P."/>
            <person name="Mitreva M."/>
            <person name="Roeseler W."/>
            <person name="Tian H."/>
            <person name="Witte H."/>
            <person name="Yang S.P."/>
            <person name="Wilson R.K."/>
            <person name="Sommer R.J."/>
        </authorList>
    </citation>
    <scope>NUCLEOTIDE SEQUENCE [LARGE SCALE GENOMIC DNA]</scope>
    <source>
        <strain evidence="2">PS312</strain>
    </source>
</reference>
<evidence type="ECO:0000313" key="1">
    <source>
        <dbReference type="EnsemblMetazoa" id="PPA33476.1"/>
    </source>
</evidence>
<proteinExistence type="predicted"/>
<gene>
    <name evidence="1" type="primary">WBGene00206336</name>
</gene>
<accession>A0A8R1YR64</accession>
<organism evidence="1 2">
    <name type="scientific">Pristionchus pacificus</name>
    <name type="common">Parasitic nematode worm</name>
    <dbReference type="NCBI Taxonomy" id="54126"/>
    <lineage>
        <taxon>Eukaryota</taxon>
        <taxon>Metazoa</taxon>
        <taxon>Ecdysozoa</taxon>
        <taxon>Nematoda</taxon>
        <taxon>Chromadorea</taxon>
        <taxon>Rhabditida</taxon>
        <taxon>Rhabditina</taxon>
        <taxon>Diplogasteromorpha</taxon>
        <taxon>Diplogasteroidea</taxon>
        <taxon>Neodiplogasteridae</taxon>
        <taxon>Pristionchus</taxon>
    </lineage>
</organism>
<sequence length="69" mass="7893">MQSTTIVCSFALVVSSTVLALPIRQKEQVKRMIELERGMSQEQLEHISKLRNALMNNKDCANVDREKTM</sequence>
<evidence type="ECO:0000313" key="2">
    <source>
        <dbReference type="Proteomes" id="UP000005239"/>
    </source>
</evidence>
<reference evidence="1" key="2">
    <citation type="submission" date="2022-06" db="UniProtKB">
        <authorList>
            <consortium name="EnsemblMetazoa"/>
        </authorList>
    </citation>
    <scope>IDENTIFICATION</scope>
    <source>
        <strain evidence="1">PS312</strain>
    </source>
</reference>
<dbReference type="AlphaFoldDB" id="A0A2A6BH99"/>
<protein>
    <submittedName>
        <fullName evidence="1">Uncharacterized protein</fullName>
    </submittedName>
</protein>
<dbReference type="Proteomes" id="UP000005239">
    <property type="component" value="Unassembled WGS sequence"/>
</dbReference>
<keyword evidence="2" id="KW-1185">Reference proteome</keyword>
<accession>A0A2A6BH99</accession>